<dbReference type="InterPro" id="IPR037473">
    <property type="entry name" value="Lcp-like"/>
</dbReference>
<accession>A0ABS9V0B2</accession>
<dbReference type="EMBL" id="JAKZGP010000024">
    <property type="protein sequence ID" value="MCH7409848.1"/>
    <property type="molecule type" value="Genomic_DNA"/>
</dbReference>
<sequence length="361" mass="42079">MEKLKLYNQENLNHLRSQGDQLAEATLLTLVSQPELISKLNSWNKLPDSQQREELPSAVKKYFDAFDTSPDWVEIEKVKLAHDFFRENSSYYLSMLGFYALPYCYAFADGAQVLYRSKRITEDIGMRLAETTLFVMDIFKPGNFLEHADSLWTVSKVRLIHEFSRYFIKNKSIGWETSWGIPINQEDMLGTNLAFSLLVIRGFDKLGRFPGKNVLEAVLHYWKIVGFYMGVDIQYWPNTAKEAYELESLIRKRQMKESDAGKFLVTSLINFYKNAIQDSSLADLSETIIAYFVGEKASSILGIRQYAEFPRPLYNFLLQLSFFRQSGLKPTYFRMRQDFHLQTKRNFGKEVSLRIPELIRS</sequence>
<gene>
    <name evidence="2" type="ORF">MM239_10615</name>
</gene>
<dbReference type="Proteomes" id="UP001165489">
    <property type="component" value="Unassembled WGS sequence"/>
</dbReference>
<comment type="caution">
    <text evidence="2">The sequence shown here is derived from an EMBL/GenBank/DDBJ whole genome shotgun (WGS) entry which is preliminary data.</text>
</comment>
<evidence type="ECO:0000313" key="3">
    <source>
        <dbReference type="Proteomes" id="UP001165489"/>
    </source>
</evidence>
<organism evidence="2 3">
    <name type="scientific">Belliella filtrata</name>
    <dbReference type="NCBI Taxonomy" id="2923435"/>
    <lineage>
        <taxon>Bacteria</taxon>
        <taxon>Pseudomonadati</taxon>
        <taxon>Bacteroidota</taxon>
        <taxon>Cytophagia</taxon>
        <taxon>Cytophagales</taxon>
        <taxon>Cyclobacteriaceae</taxon>
        <taxon>Belliella</taxon>
    </lineage>
</organism>
<dbReference type="InterPro" id="IPR018713">
    <property type="entry name" value="MPAB/Lcp_cat_dom"/>
</dbReference>
<name>A0ABS9V0B2_9BACT</name>
<protein>
    <submittedName>
        <fullName evidence="2">DUF2236 domain-containing protein</fullName>
    </submittedName>
</protein>
<dbReference type="PANTHER" id="PTHR37539:SF1">
    <property type="entry name" value="ER-BOUND OXYGENASE MPAB_MPAB'_RUBBER OXYGENASE CATALYTIC DOMAIN-CONTAINING PROTEIN"/>
    <property type="match status" value="1"/>
</dbReference>
<evidence type="ECO:0000259" key="1">
    <source>
        <dbReference type="Pfam" id="PF09995"/>
    </source>
</evidence>
<dbReference type="Pfam" id="PF09995">
    <property type="entry name" value="MPAB_Lcp_cat"/>
    <property type="match status" value="1"/>
</dbReference>
<dbReference type="RefSeq" id="WP_241348217.1">
    <property type="nucleotide sequence ID" value="NZ_JAKZGP010000024.1"/>
</dbReference>
<evidence type="ECO:0000313" key="2">
    <source>
        <dbReference type="EMBL" id="MCH7409848.1"/>
    </source>
</evidence>
<reference evidence="2" key="1">
    <citation type="submission" date="2022-03" db="EMBL/GenBank/DDBJ databases">
        <title>De novo assembled genomes of Belliella spp. (Cyclobacteriaceae) strains.</title>
        <authorList>
            <person name="Szabo A."/>
            <person name="Korponai K."/>
            <person name="Felfoldi T."/>
        </authorList>
    </citation>
    <scope>NUCLEOTIDE SEQUENCE</scope>
    <source>
        <strain evidence="2">DSM 111904</strain>
    </source>
</reference>
<proteinExistence type="predicted"/>
<keyword evidence="3" id="KW-1185">Reference proteome</keyword>
<feature type="domain" description="ER-bound oxygenase mpaB/mpaB'/Rubber oxygenase catalytic" evidence="1">
    <location>
        <begin position="117"/>
        <end position="264"/>
    </location>
</feature>
<dbReference type="PANTHER" id="PTHR37539">
    <property type="entry name" value="SECRETED PROTEIN-RELATED"/>
    <property type="match status" value="1"/>
</dbReference>